<dbReference type="InterPro" id="IPR011333">
    <property type="entry name" value="SKP1/BTB/POZ_sf"/>
</dbReference>
<dbReference type="EMBL" id="PDLN01000016">
    <property type="protein sequence ID" value="RDW64185.1"/>
    <property type="molecule type" value="Genomic_DNA"/>
</dbReference>
<feature type="compositionally biased region" description="Polar residues" evidence="1">
    <location>
        <begin position="196"/>
        <end position="213"/>
    </location>
</feature>
<feature type="region of interest" description="Disordered" evidence="1">
    <location>
        <begin position="27"/>
        <end position="75"/>
    </location>
</feature>
<dbReference type="Proteomes" id="UP000256328">
    <property type="component" value="Unassembled WGS sequence"/>
</dbReference>
<dbReference type="Gene3D" id="3.30.710.10">
    <property type="entry name" value="Potassium Channel Kv1.1, Chain A"/>
    <property type="match status" value="1"/>
</dbReference>
<keyword evidence="3" id="KW-1185">Reference proteome</keyword>
<protein>
    <submittedName>
        <fullName evidence="2">Uncharacterized protein</fullName>
    </submittedName>
</protein>
<dbReference type="AlphaFoldDB" id="A0A3D8QQW8"/>
<dbReference type="OrthoDB" id="10284281at2759"/>
<evidence type="ECO:0000313" key="3">
    <source>
        <dbReference type="Proteomes" id="UP000256328"/>
    </source>
</evidence>
<reference evidence="2 3" key="1">
    <citation type="journal article" date="2018" name="IMA Fungus">
        <title>IMA Genome-F 9: Draft genome sequence of Annulohypoxylon stygium, Aspergillus mulundensis, Berkeleyomyces basicola (syn. Thielaviopsis basicola), Ceratocystis smalleyi, two Cercospora beticola strains, Coleophoma cylindrospora, Fusarium fracticaudum, Phialophora cf. hyalina, and Morchella septimelata.</title>
        <authorList>
            <person name="Wingfield B.D."/>
            <person name="Bills G.F."/>
            <person name="Dong Y."/>
            <person name="Huang W."/>
            <person name="Nel W.J."/>
            <person name="Swalarsk-Parry B.S."/>
            <person name="Vaghefi N."/>
            <person name="Wilken P.M."/>
            <person name="An Z."/>
            <person name="de Beer Z.W."/>
            <person name="De Vos L."/>
            <person name="Chen L."/>
            <person name="Duong T.A."/>
            <person name="Gao Y."/>
            <person name="Hammerbacher A."/>
            <person name="Kikkert J.R."/>
            <person name="Li Y."/>
            <person name="Li H."/>
            <person name="Li K."/>
            <person name="Li Q."/>
            <person name="Liu X."/>
            <person name="Ma X."/>
            <person name="Naidoo K."/>
            <person name="Pethybridge S.J."/>
            <person name="Sun J."/>
            <person name="Steenkamp E.T."/>
            <person name="van der Nest M.A."/>
            <person name="van Wyk S."/>
            <person name="Wingfield M.J."/>
            <person name="Xiong C."/>
            <person name="Yue Q."/>
            <person name="Zhang X."/>
        </authorList>
    </citation>
    <scope>NUCLEOTIDE SEQUENCE [LARGE SCALE GENOMIC DNA]</scope>
    <source>
        <strain evidence="2 3">BP5796</strain>
    </source>
</reference>
<organism evidence="2 3">
    <name type="scientific">Coleophoma crateriformis</name>
    <dbReference type="NCBI Taxonomy" id="565419"/>
    <lineage>
        <taxon>Eukaryota</taxon>
        <taxon>Fungi</taxon>
        <taxon>Dikarya</taxon>
        <taxon>Ascomycota</taxon>
        <taxon>Pezizomycotina</taxon>
        <taxon>Leotiomycetes</taxon>
        <taxon>Helotiales</taxon>
        <taxon>Dermateaceae</taxon>
        <taxon>Coleophoma</taxon>
    </lineage>
</organism>
<feature type="region of interest" description="Disordered" evidence="1">
    <location>
        <begin position="135"/>
        <end position="162"/>
    </location>
</feature>
<sequence length="398" mass="45920">MFSSTQPLTRKPIDRRLAIVSELDSVPIAKSSTRERREDTVSELEASPENSVVYRSEKRREQTVSELSAPDVSWPGNDHEGKIHLLDAFHDPIPVHTYERPQNSFTAELDTSRTPNTAYLPDDRRHLNAWELEGSSTPALSSARLRSHRTTTSVSDPPPIPQRIFNWTHNDVLSPSREEHSSLNRGPSKLKKRHGISSSGSHVSNIGLSPRSAENNKPHEGKIVLLPSDFVQFRNGDNKLERVTVPRRTVYRHSKFLKKQFDSPLATGNPPTCTLENFNSAVFSMFIRWWSKQQLELRHHGHQNTPEELDFMTWHDVQLHLKSCTEQEKALLELWAISKELGMPNLQWSTTDALLKMYRQCHWRPLGHRAFRLLCSQLRNRKYYSDWDIDKLDRGMVD</sequence>
<proteinExistence type="predicted"/>
<gene>
    <name evidence="2" type="ORF">BP5796_10687</name>
</gene>
<evidence type="ECO:0000313" key="2">
    <source>
        <dbReference type="EMBL" id="RDW64185.1"/>
    </source>
</evidence>
<comment type="caution">
    <text evidence="2">The sequence shown here is derived from an EMBL/GenBank/DDBJ whole genome shotgun (WGS) entry which is preliminary data.</text>
</comment>
<accession>A0A3D8QQW8</accession>
<feature type="region of interest" description="Disordered" evidence="1">
    <location>
        <begin position="174"/>
        <end position="218"/>
    </location>
</feature>
<evidence type="ECO:0000256" key="1">
    <source>
        <dbReference type="SAM" id="MobiDB-lite"/>
    </source>
</evidence>
<name>A0A3D8QQW8_9HELO</name>